<accession>A0A7G2CEU3</accession>
<organism evidence="1 2">
    <name type="scientific">Angomonas deanei</name>
    <dbReference type="NCBI Taxonomy" id="59799"/>
    <lineage>
        <taxon>Eukaryota</taxon>
        <taxon>Discoba</taxon>
        <taxon>Euglenozoa</taxon>
        <taxon>Kinetoplastea</taxon>
        <taxon>Metakinetoplastina</taxon>
        <taxon>Trypanosomatida</taxon>
        <taxon>Trypanosomatidae</taxon>
        <taxon>Strigomonadinae</taxon>
        <taxon>Angomonas</taxon>
    </lineage>
</organism>
<dbReference type="AlphaFoldDB" id="A0A7G2CEU3"/>
<gene>
    <name evidence="1" type="ORF">ADEAN_000497900</name>
</gene>
<dbReference type="EMBL" id="LR877153">
    <property type="protein sequence ID" value="CAD2217501.1"/>
    <property type="molecule type" value="Genomic_DNA"/>
</dbReference>
<name>A0A7G2CEU3_9TRYP</name>
<sequence>MTGTPADDPPSVSPLEDEMYTEFLDLAAANSDLSVLQAPEGEGLREGGPAPSVRYVVGGAIFNRQKNKGKTINSAFLSNVRLRRGLGRGAGSVGVLDFGALFCPFTKQFFSLRSPHWSHLRSAGFDINAMLLFGRTVDLVYPRLLYRTACRIQRNVSQALTDGTGKSRYPPMWSPTLQNTLGALLENAPTTTLDQFHEFMTERLEMTRGEEKQRLIPIALDSARCLPGAPPMHEMHDLDKMMSSRTRLLQQVPKIPYAPCTPYNIAPDSSSAVEIGSQRVLDALHHNPAIQLPGLPRHVRSAFVRLPFRKAYTHGSPIFNVCTSFLKEMITTKGDANVYFCPIEHTVDYNSVSDLLAFPVLDTTHFDGTAPTDGTPVPLLAIGFDIVAGEGEDVYFADHTKNIIVFSNAHLLSRRAVGRILDQWTRNGAAAHCVNQSTVSEPVRRTNGGESTNHEKRKHWQLMLNQFPFTFPTRAFYTQPFGSVQAVFVGFDFSHQITEKRAGVGESELIVSQTPAENVFNLSEPLSFTLMRIKDRYHCLSAEAKTAFLEEVIRGARSTFPDLKVEERVTLTLPSGRVSSKLLSCSLSAAKGGSIFYRSCEELLEEGEDFSKTERVLTKFPFLSLLQCQHPLVDAYMLSIPDSDIPSRSPPRMNEDGKVGLYTYHRFADFLNAFEENVKLNERSSRASSKACYDPLKNIQCFHHISLQVHFLCGADGAEGLLVELFTVLCTGAR</sequence>
<dbReference type="Proteomes" id="UP000515908">
    <property type="component" value="Chromosome 09"/>
</dbReference>
<evidence type="ECO:0000313" key="2">
    <source>
        <dbReference type="Proteomes" id="UP000515908"/>
    </source>
</evidence>
<dbReference type="VEuPathDB" id="TriTrypDB:ADEAN_000497900"/>
<protein>
    <submittedName>
        <fullName evidence="1">Uncharacterized protein</fullName>
    </submittedName>
</protein>
<reference evidence="1 2" key="1">
    <citation type="submission" date="2020-08" db="EMBL/GenBank/DDBJ databases">
        <authorList>
            <person name="Newling K."/>
            <person name="Davey J."/>
            <person name="Forrester S."/>
        </authorList>
    </citation>
    <scope>NUCLEOTIDE SEQUENCE [LARGE SCALE GENOMIC DNA]</scope>
    <source>
        <strain evidence="2">Crithidia deanei Carvalho (ATCC PRA-265)</strain>
    </source>
</reference>
<dbReference type="OrthoDB" id="240834at2759"/>
<evidence type="ECO:0000313" key="1">
    <source>
        <dbReference type="EMBL" id="CAD2217501.1"/>
    </source>
</evidence>
<proteinExistence type="predicted"/>
<keyword evidence="2" id="KW-1185">Reference proteome</keyword>